<proteinExistence type="predicted"/>
<protein>
    <submittedName>
        <fullName evidence="3">WYL domain-containing protein</fullName>
    </submittedName>
</protein>
<feature type="domain" description="WYL" evidence="1">
    <location>
        <begin position="121"/>
        <end position="181"/>
    </location>
</feature>
<name>A0A1H5WBU5_XYLRU</name>
<sequence length="298" mass="35044">MKPARIYQQYIWLINAFRRRRRMTLEELNDQWVREEVNEGNPLSRTTFNRHRDAILDMYGIVLECDTKDHYRYYIANPEILDDDSLERWTLSTLTVGGVLSDSASLKDRIILENVPAGEEFMQTIIRAIRMGRQILMGYRRFGAEGYEKTVAPYALKLFHQRWYLLAFTGRHYAIYSLDRMMFVTLADESFEMPADFSPQAYFAEYFGVLTDETPMAHVVIRTYGNTANYFRTLPLHTSQREIATTSEYIDFSFDIRPTADFMGQLLSYDSGLEVLEPADLRTKLQQKIQSMLERYRS</sequence>
<dbReference type="InterPro" id="IPR057727">
    <property type="entry name" value="WCX_dom"/>
</dbReference>
<feature type="domain" description="WCX" evidence="2">
    <location>
        <begin position="218"/>
        <end position="293"/>
    </location>
</feature>
<dbReference type="PROSITE" id="PS52050">
    <property type="entry name" value="WYL"/>
    <property type="match status" value="1"/>
</dbReference>
<dbReference type="RefSeq" id="WP_103915997.1">
    <property type="nucleotide sequence ID" value="NZ_FNUV01000006.1"/>
</dbReference>
<dbReference type="Proteomes" id="UP000236735">
    <property type="component" value="Unassembled WGS sequence"/>
</dbReference>
<organism evidence="3 4">
    <name type="scientific">Xylanibacter ruminicola</name>
    <name type="common">Prevotella ruminicola</name>
    <dbReference type="NCBI Taxonomy" id="839"/>
    <lineage>
        <taxon>Bacteria</taxon>
        <taxon>Pseudomonadati</taxon>
        <taxon>Bacteroidota</taxon>
        <taxon>Bacteroidia</taxon>
        <taxon>Bacteroidales</taxon>
        <taxon>Prevotellaceae</taxon>
        <taxon>Xylanibacter</taxon>
    </lineage>
</organism>
<dbReference type="EMBL" id="FNUV01000006">
    <property type="protein sequence ID" value="SEF96828.1"/>
    <property type="molecule type" value="Genomic_DNA"/>
</dbReference>
<evidence type="ECO:0000259" key="2">
    <source>
        <dbReference type="Pfam" id="PF25583"/>
    </source>
</evidence>
<dbReference type="Pfam" id="PF25583">
    <property type="entry name" value="WCX"/>
    <property type="match status" value="1"/>
</dbReference>
<accession>A0A1H5WBU5</accession>
<dbReference type="AlphaFoldDB" id="A0A1H5WBU5"/>
<gene>
    <name evidence="3" type="ORF">SAMN05216354_2251</name>
</gene>
<dbReference type="PANTHER" id="PTHR34580">
    <property type="match status" value="1"/>
</dbReference>
<dbReference type="Pfam" id="PF13280">
    <property type="entry name" value="WYL"/>
    <property type="match status" value="1"/>
</dbReference>
<evidence type="ECO:0000259" key="1">
    <source>
        <dbReference type="Pfam" id="PF13280"/>
    </source>
</evidence>
<dbReference type="InterPro" id="IPR051534">
    <property type="entry name" value="CBASS_pafABC_assoc_protein"/>
</dbReference>
<evidence type="ECO:0000313" key="4">
    <source>
        <dbReference type="Proteomes" id="UP000236735"/>
    </source>
</evidence>
<dbReference type="PANTHER" id="PTHR34580:SF9">
    <property type="entry name" value="SLL5097 PROTEIN"/>
    <property type="match status" value="1"/>
</dbReference>
<dbReference type="InterPro" id="IPR026881">
    <property type="entry name" value="WYL_dom"/>
</dbReference>
<reference evidence="3 4" key="1">
    <citation type="submission" date="2016-10" db="EMBL/GenBank/DDBJ databases">
        <authorList>
            <person name="de Groot N.N."/>
        </authorList>
    </citation>
    <scope>NUCLEOTIDE SEQUENCE [LARGE SCALE GENOMIC DNA]</scope>
    <source>
        <strain evidence="3 4">AR32</strain>
    </source>
</reference>
<evidence type="ECO:0000313" key="3">
    <source>
        <dbReference type="EMBL" id="SEF96828.1"/>
    </source>
</evidence>